<organism evidence="1">
    <name type="scientific">Zea mays</name>
    <name type="common">Maize</name>
    <dbReference type="NCBI Taxonomy" id="4577"/>
    <lineage>
        <taxon>Eukaryota</taxon>
        <taxon>Viridiplantae</taxon>
        <taxon>Streptophyta</taxon>
        <taxon>Embryophyta</taxon>
        <taxon>Tracheophyta</taxon>
        <taxon>Spermatophyta</taxon>
        <taxon>Magnoliopsida</taxon>
        <taxon>Liliopsida</taxon>
        <taxon>Poales</taxon>
        <taxon>Poaceae</taxon>
        <taxon>PACMAD clade</taxon>
        <taxon>Panicoideae</taxon>
        <taxon>Andropogonodae</taxon>
        <taxon>Andropogoneae</taxon>
        <taxon>Tripsacinae</taxon>
        <taxon>Zea</taxon>
    </lineage>
</organism>
<dbReference type="EMBL" id="BT069291">
    <property type="protein sequence ID" value="ACN36188.1"/>
    <property type="molecule type" value="mRNA"/>
</dbReference>
<dbReference type="EMBL" id="BT060534">
    <property type="protein sequence ID" value="ACN25231.1"/>
    <property type="molecule type" value="mRNA"/>
</dbReference>
<dbReference type="EMBL" id="BT063238">
    <property type="protein sequence ID" value="ACN27935.1"/>
    <property type="molecule type" value="mRNA"/>
</dbReference>
<accession>B7ZYJ4</accession>
<dbReference type="AlphaFoldDB" id="B7ZYJ4"/>
<proteinExistence type="evidence at transcript level"/>
<dbReference type="EMBL" id="BT067617">
    <property type="protein sequence ID" value="ACN34514.1"/>
    <property type="molecule type" value="mRNA"/>
</dbReference>
<evidence type="ECO:0000313" key="1">
    <source>
        <dbReference type="EMBL" id="ACL52993.1"/>
    </source>
</evidence>
<reference evidence="1" key="2">
    <citation type="submission" date="2012-06" db="EMBL/GenBank/DDBJ databases">
        <authorList>
            <person name="Yu Y."/>
            <person name="Currie J."/>
            <person name="Lomeli R."/>
            <person name="Angelova A."/>
            <person name="Collura K."/>
            <person name="Wissotski M."/>
            <person name="Campos D."/>
            <person name="Kudrna D."/>
            <person name="Golser W."/>
            <person name="Ashely E."/>
            <person name="Descour A."/>
            <person name="Fernandes J."/>
            <person name="Soderlund C."/>
            <person name="Walbot V."/>
        </authorList>
    </citation>
    <scope>NUCLEOTIDE SEQUENCE</scope>
    <source>
        <strain evidence="1">B73</strain>
    </source>
</reference>
<protein>
    <submittedName>
        <fullName evidence="1">Uncharacterized protein</fullName>
    </submittedName>
</protein>
<dbReference type="EMBL" id="BT085375">
    <property type="protein sequence ID" value="ACR35728.1"/>
    <property type="molecule type" value="mRNA"/>
</dbReference>
<name>B7ZYJ4_MAIZE</name>
<dbReference type="EMBL" id="BT054386">
    <property type="protein sequence ID" value="ACL52993.1"/>
    <property type="molecule type" value="mRNA"/>
</dbReference>
<dbReference type="EMBL" id="BT085892">
    <property type="protein sequence ID" value="ACR36245.1"/>
    <property type="molecule type" value="mRNA"/>
</dbReference>
<reference evidence="1" key="1">
    <citation type="journal article" date="2009" name="PLoS Genet.">
        <title>Sequencing, mapping, and analysis of 27,455 maize full-length cDNAs.</title>
        <authorList>
            <person name="Soderlund C."/>
            <person name="Descour A."/>
            <person name="Kudrna D."/>
            <person name="Bomhoff M."/>
            <person name="Boyd L."/>
            <person name="Currie J."/>
            <person name="Angelova A."/>
            <person name="Collura K."/>
            <person name="Wissotski M."/>
            <person name="Ashley E."/>
            <person name="Morrow D."/>
            <person name="Fernandes J."/>
            <person name="Walbot V."/>
            <person name="Yu Y."/>
        </authorList>
    </citation>
    <scope>NUCLEOTIDE SEQUENCE</scope>
    <source>
        <strain evidence="1">B73</strain>
    </source>
</reference>
<sequence>MLRHPHLPSGHDGRCRLERLAPVHEDVLQQRVAAGVADDGVEHGARGVHGVGGEGPLPLADLGLALHLPVARQLLRGQHLLRAAGVVRVQPRHRVRRPVVVRRQLRERRGQPARRRHERLLLRRGAHRRRGEHRLVVAAGRRRRRLLQPAALLVVDAAQDPVIQPEAVLLARRAVDVGEAVLVHDPVGLLALGRLAGVEDERLLDGQRLGRAHGLVSAGGLPVPSPGGAVGPGPVRVLAVPRGEEVPLLLAVQRHPWELPWVELVEVDLGDDGDGDGQAGAAAAEVVHHQLLVRRVEPEPRWQLQIRTGAAHRVPPC</sequence>